<feature type="region of interest" description="Disordered" evidence="1">
    <location>
        <begin position="478"/>
        <end position="502"/>
    </location>
</feature>
<dbReference type="EMBL" id="JACMSC010000020">
    <property type="protein sequence ID" value="KAG6472624.1"/>
    <property type="molecule type" value="Genomic_DNA"/>
</dbReference>
<dbReference type="GO" id="GO:0009786">
    <property type="term" value="P:regulation of asymmetric cell division"/>
    <property type="evidence" value="ECO:0007669"/>
    <property type="project" value="InterPro"/>
</dbReference>
<evidence type="ECO:0000256" key="1">
    <source>
        <dbReference type="SAM" id="MobiDB-lite"/>
    </source>
</evidence>
<feature type="compositionally biased region" description="Polar residues" evidence="1">
    <location>
        <begin position="421"/>
        <end position="434"/>
    </location>
</feature>
<gene>
    <name evidence="2" type="ORF">ZIOFF_070098</name>
</gene>
<dbReference type="PANTHER" id="PTHR33914">
    <property type="entry name" value="18S PRE-RIBOSOMAL ASSEMBLY PROTEIN GAR2-LIKE PROTEIN"/>
    <property type="match status" value="1"/>
</dbReference>
<dbReference type="AlphaFoldDB" id="A0A8J5EVA1"/>
<dbReference type="InterPro" id="IPR040378">
    <property type="entry name" value="BASL"/>
</dbReference>
<protein>
    <submittedName>
        <fullName evidence="2">Uncharacterized protein</fullName>
    </submittedName>
</protein>
<accession>A0A8J5EVA1</accession>
<dbReference type="PANTHER" id="PTHR33914:SF2">
    <property type="entry name" value="OS02G0582100 PROTEIN"/>
    <property type="match status" value="1"/>
</dbReference>
<organism evidence="2 3">
    <name type="scientific">Zingiber officinale</name>
    <name type="common">Ginger</name>
    <name type="synonym">Amomum zingiber</name>
    <dbReference type="NCBI Taxonomy" id="94328"/>
    <lineage>
        <taxon>Eukaryota</taxon>
        <taxon>Viridiplantae</taxon>
        <taxon>Streptophyta</taxon>
        <taxon>Embryophyta</taxon>
        <taxon>Tracheophyta</taxon>
        <taxon>Spermatophyta</taxon>
        <taxon>Magnoliopsida</taxon>
        <taxon>Liliopsida</taxon>
        <taxon>Zingiberales</taxon>
        <taxon>Zingiberaceae</taxon>
        <taxon>Zingiber</taxon>
    </lineage>
</organism>
<sequence length="545" mass="59509">MEGPMLDRKVTLAGIRFSSFPIATPGRAANGRCKQPTLRAVEAPMKTKAVNVLAMKRERGRGMVWRWRRRHAVMFGRERVLESIVDFYTLVAGSVMKRQGVDGETSDNGESAFHLSTHNELASESLKGSENQFSTIMHQNDITCEERTDLTEKIEKRSIALPLVTELEFSTNTQDKDGECIEPLYAVTPENTGTVAVSSELFSDKTITHINLHKVIEGRDCQVIKDICVDDGLHSCEKNLCENTVASEKLIRGSKSTEANSNDALSQKMADSSIQVQEETEPISVVDSHAMDEKLLRGFTEIKEILDESNKISYGKVTLQQLFSLGELETDMQGIAPGGISDDKKSPHQKKTELVSNYSCGKSGRRSFYSLPFDVGDPCETSTDIENHGGIVKGNSRKKSFSAASVPIDISASKNDGVENNAPNDQLEIPSTSDFKPGAEAEVISGTGMDEVIINNAHHHSVSEITFYDPASTSDQRMFYHNNHGHSNFTDPSVSGPRGTSGHLAYSGSISLRSDSSTTSTRSFAFPVFVCSGSSMILSGSLQSS</sequence>
<evidence type="ECO:0000313" key="2">
    <source>
        <dbReference type="EMBL" id="KAG6472624.1"/>
    </source>
</evidence>
<comment type="caution">
    <text evidence="2">The sequence shown here is derived from an EMBL/GenBank/DDBJ whole genome shotgun (WGS) entry which is preliminary data.</text>
</comment>
<proteinExistence type="predicted"/>
<reference evidence="2 3" key="1">
    <citation type="submission" date="2020-08" db="EMBL/GenBank/DDBJ databases">
        <title>Plant Genome Project.</title>
        <authorList>
            <person name="Zhang R.-G."/>
        </authorList>
    </citation>
    <scope>NUCLEOTIDE SEQUENCE [LARGE SCALE GENOMIC DNA]</scope>
    <source>
        <tissue evidence="2">Rhizome</tissue>
    </source>
</reference>
<feature type="region of interest" description="Disordered" evidence="1">
    <location>
        <begin position="414"/>
        <end position="437"/>
    </location>
</feature>
<evidence type="ECO:0000313" key="3">
    <source>
        <dbReference type="Proteomes" id="UP000734854"/>
    </source>
</evidence>
<dbReference type="Proteomes" id="UP000734854">
    <property type="component" value="Unassembled WGS sequence"/>
</dbReference>
<name>A0A8J5EVA1_ZINOF</name>
<keyword evidence="3" id="KW-1185">Reference proteome</keyword>